<gene>
    <name evidence="1" type="ORF">E8Q35_12840</name>
</gene>
<organism evidence="1 2">
    <name type="scientific">Aeromonas veronii</name>
    <dbReference type="NCBI Taxonomy" id="654"/>
    <lineage>
        <taxon>Bacteria</taxon>
        <taxon>Pseudomonadati</taxon>
        <taxon>Pseudomonadota</taxon>
        <taxon>Gammaproteobacteria</taxon>
        <taxon>Aeromonadales</taxon>
        <taxon>Aeromonadaceae</taxon>
        <taxon>Aeromonas</taxon>
    </lineage>
</organism>
<dbReference type="Gene3D" id="1.25.10.10">
    <property type="entry name" value="Leucine-rich Repeat Variant"/>
    <property type="match status" value="1"/>
</dbReference>
<evidence type="ECO:0000313" key="1">
    <source>
        <dbReference type="EMBL" id="THJ45063.1"/>
    </source>
</evidence>
<evidence type="ECO:0000313" key="2">
    <source>
        <dbReference type="Proteomes" id="UP000309618"/>
    </source>
</evidence>
<evidence type="ECO:0008006" key="3">
    <source>
        <dbReference type="Google" id="ProtNLM"/>
    </source>
</evidence>
<comment type="caution">
    <text evidence="1">The sequence shown here is derived from an EMBL/GenBank/DDBJ whole genome shotgun (WGS) entry which is preliminary data.</text>
</comment>
<dbReference type="InterPro" id="IPR011989">
    <property type="entry name" value="ARM-like"/>
</dbReference>
<dbReference type="RefSeq" id="WP_136501886.1">
    <property type="nucleotide sequence ID" value="NZ_SSUX01000008.1"/>
</dbReference>
<dbReference type="SUPFAM" id="SSF48371">
    <property type="entry name" value="ARM repeat"/>
    <property type="match status" value="1"/>
</dbReference>
<accession>A0A4S5CKB9</accession>
<protein>
    <recommendedName>
        <fullName evidence="3">HEAT repeat domain-containing protein</fullName>
    </recommendedName>
</protein>
<dbReference type="AlphaFoldDB" id="A0A4S5CKB9"/>
<proteinExistence type="predicted"/>
<name>A0A4S5CKB9_AERVE</name>
<dbReference type="Proteomes" id="UP000309618">
    <property type="component" value="Unassembled WGS sequence"/>
</dbReference>
<sequence length="219" mass="24137">MPIIKITIMVEREMTLDDHKNEVSTFKLQRLAHSDDATPEMLADLAVNDKPSVRSGVAQNPACPVAQLDQLAQEKHDFIRESVARNKSCPPYILQKLATDPAIEVRIFVTSNPNTPVETLLQLAFCDPRKTVKAASRDALKLKTAEYWSSKVKEGLSLASHDEHWGGVSLGDTLLEEKGLAEVYQSIQAAELNHRIGMATSNVPTDDIAVPHSSGKLRM</sequence>
<dbReference type="EMBL" id="SSUX01000008">
    <property type="protein sequence ID" value="THJ45063.1"/>
    <property type="molecule type" value="Genomic_DNA"/>
</dbReference>
<reference evidence="1 2" key="1">
    <citation type="submission" date="2019-04" db="EMBL/GenBank/DDBJ databases">
        <title>Comparative genomics of Aeromonas veronii strains pathogenic to fish.</title>
        <authorList>
            <person name="Cascarano M.C."/>
            <person name="Smyrli M."/>
            <person name="Katharios P."/>
        </authorList>
    </citation>
    <scope>NUCLEOTIDE SEQUENCE [LARGE SCALE GENOMIC DNA]</scope>
    <source>
        <strain evidence="1 2">XU1</strain>
    </source>
</reference>
<dbReference type="InterPro" id="IPR016024">
    <property type="entry name" value="ARM-type_fold"/>
</dbReference>